<reference evidence="1" key="1">
    <citation type="journal article" date="2021" name="Proc. Natl. Acad. Sci. U.S.A.">
        <title>A Catalog of Tens of Thousands of Viruses from Human Metagenomes Reveals Hidden Associations with Chronic Diseases.</title>
        <authorList>
            <person name="Tisza M.J."/>
            <person name="Buck C.B."/>
        </authorList>
    </citation>
    <scope>NUCLEOTIDE SEQUENCE</scope>
    <source>
        <strain evidence="1">Cti3G1</strain>
    </source>
</reference>
<dbReference type="InterPro" id="IPR011856">
    <property type="entry name" value="tRNA_endonuc-like_dom_sf"/>
</dbReference>
<dbReference type="Gene3D" id="3.40.1350.10">
    <property type="match status" value="1"/>
</dbReference>
<organism evidence="1">
    <name type="scientific">Herelleviridae sp. cti3G1</name>
    <dbReference type="NCBI Taxonomy" id="2825831"/>
    <lineage>
        <taxon>Viruses</taxon>
        <taxon>Duplodnaviria</taxon>
        <taxon>Heunggongvirae</taxon>
        <taxon>Uroviricota</taxon>
        <taxon>Caudoviricetes</taxon>
        <taxon>Herelleviridae</taxon>
    </lineage>
</organism>
<sequence>MRRIPKYNSEHSLYEQIARYLQLQYPNVIYRFDIAADLKLTPGQAAKHKRLHPTRGYPDLFIAEPQFGEKYCKSLGLYMEIKTESNSPYKKDGTLKNDKHIKEQAKMLERLRNIGYIAEFGVGFEECKQIIDEYIRSAR</sequence>
<protein>
    <submittedName>
        <fullName evidence="1">Nuclease</fullName>
    </submittedName>
</protein>
<evidence type="ECO:0000313" key="1">
    <source>
        <dbReference type="EMBL" id="DAF90965.1"/>
    </source>
</evidence>
<dbReference type="EMBL" id="BK016041">
    <property type="protein sequence ID" value="DAF90965.1"/>
    <property type="molecule type" value="Genomic_DNA"/>
</dbReference>
<name>A0A8S5U929_9CAUD</name>
<accession>A0A8S5U929</accession>
<proteinExistence type="predicted"/>
<dbReference type="GO" id="GO:0003676">
    <property type="term" value="F:nucleic acid binding"/>
    <property type="evidence" value="ECO:0007669"/>
    <property type="project" value="InterPro"/>
</dbReference>